<name>A0A8X6R9Z1_TRICX</name>
<comment type="caution">
    <text evidence="2">The sequence shown here is derived from an EMBL/GenBank/DDBJ whole genome shotgun (WGS) entry which is preliminary data.</text>
</comment>
<evidence type="ECO:0000313" key="3">
    <source>
        <dbReference type="Proteomes" id="UP000887159"/>
    </source>
</evidence>
<protein>
    <recommendedName>
        <fullName evidence="4">Transposase Tc1-like domain-containing protein</fullName>
    </recommendedName>
</protein>
<feature type="region of interest" description="Disordered" evidence="1">
    <location>
        <begin position="57"/>
        <end position="82"/>
    </location>
</feature>
<keyword evidence="3" id="KW-1185">Reference proteome</keyword>
<feature type="compositionally biased region" description="Polar residues" evidence="1">
    <location>
        <begin position="57"/>
        <end position="66"/>
    </location>
</feature>
<evidence type="ECO:0008006" key="4">
    <source>
        <dbReference type="Google" id="ProtNLM"/>
    </source>
</evidence>
<reference evidence="2" key="1">
    <citation type="submission" date="2020-08" db="EMBL/GenBank/DDBJ databases">
        <title>Multicomponent nature underlies the extraordinary mechanical properties of spider dragline silk.</title>
        <authorList>
            <person name="Kono N."/>
            <person name="Nakamura H."/>
            <person name="Mori M."/>
            <person name="Yoshida Y."/>
            <person name="Ohtoshi R."/>
            <person name="Malay A.D."/>
            <person name="Moran D.A.P."/>
            <person name="Tomita M."/>
            <person name="Numata K."/>
            <person name="Arakawa K."/>
        </authorList>
    </citation>
    <scope>NUCLEOTIDE SEQUENCE</scope>
</reference>
<dbReference type="AlphaFoldDB" id="A0A8X6R9Z1"/>
<dbReference type="Proteomes" id="UP000887159">
    <property type="component" value="Unassembled WGS sequence"/>
</dbReference>
<proteinExistence type="predicted"/>
<evidence type="ECO:0000256" key="1">
    <source>
        <dbReference type="SAM" id="MobiDB-lite"/>
    </source>
</evidence>
<organism evidence="2 3">
    <name type="scientific">Trichonephila clavipes</name>
    <name type="common">Golden silk orbweaver</name>
    <name type="synonym">Nephila clavipes</name>
    <dbReference type="NCBI Taxonomy" id="2585209"/>
    <lineage>
        <taxon>Eukaryota</taxon>
        <taxon>Metazoa</taxon>
        <taxon>Ecdysozoa</taxon>
        <taxon>Arthropoda</taxon>
        <taxon>Chelicerata</taxon>
        <taxon>Arachnida</taxon>
        <taxon>Araneae</taxon>
        <taxon>Araneomorphae</taxon>
        <taxon>Entelegynae</taxon>
        <taxon>Araneoidea</taxon>
        <taxon>Nephilidae</taxon>
        <taxon>Trichonephila</taxon>
    </lineage>
</organism>
<evidence type="ECO:0000313" key="2">
    <source>
        <dbReference type="EMBL" id="GFX88224.1"/>
    </source>
</evidence>
<dbReference type="EMBL" id="BMAU01021050">
    <property type="protein sequence ID" value="GFX88224.1"/>
    <property type="molecule type" value="Genomic_DNA"/>
</dbReference>
<gene>
    <name evidence="2" type="ORF">TNCV_1066401</name>
</gene>
<accession>A0A8X6R9Z1</accession>
<sequence length="137" mass="15281">MSNADSDAPKKPANVSFISNYYLMQHNAGSSPIRPYSVCCEEVLGPVDPRDVIYTKTSLRTPSTEQSLRRPPHPKKNTRTALSTTIQPQIAPLLGAPVSSRTIQRRLDEGHLGARHALRVLPLTPNHRHLHMEWSCP</sequence>